<sequence length="125" mass="13543">MDSRLPVAMYRSKACQLQCIKIIPPSRVDYVTNQQHQQQQCAGVVPVSVAASVLASGTQVTNGVGNTNASNLDPNFSTPPFSFRRYSLLHIFARDDNCCTYLATLERQCAVHMSPSTCSCGTAGQ</sequence>
<evidence type="ECO:0000313" key="2">
    <source>
        <dbReference type="Proteomes" id="UP000092444"/>
    </source>
</evidence>
<dbReference type="AlphaFoldDB" id="A0A1B0FMZ2"/>
<evidence type="ECO:0000313" key="1">
    <source>
        <dbReference type="EnsemblMetazoa" id="GMOY005220-PA"/>
    </source>
</evidence>
<dbReference type="STRING" id="37546.A0A1B0FMZ2"/>
<organism evidence="1 2">
    <name type="scientific">Glossina morsitans morsitans</name>
    <name type="common">Savannah tsetse fly</name>
    <dbReference type="NCBI Taxonomy" id="37546"/>
    <lineage>
        <taxon>Eukaryota</taxon>
        <taxon>Metazoa</taxon>
        <taxon>Ecdysozoa</taxon>
        <taxon>Arthropoda</taxon>
        <taxon>Hexapoda</taxon>
        <taxon>Insecta</taxon>
        <taxon>Pterygota</taxon>
        <taxon>Neoptera</taxon>
        <taxon>Endopterygota</taxon>
        <taxon>Diptera</taxon>
        <taxon>Brachycera</taxon>
        <taxon>Muscomorpha</taxon>
        <taxon>Hippoboscoidea</taxon>
        <taxon>Glossinidae</taxon>
        <taxon>Glossina</taxon>
    </lineage>
</organism>
<accession>A0A1B0FMZ2</accession>
<reference evidence="1" key="1">
    <citation type="submission" date="2020-05" db="UniProtKB">
        <authorList>
            <consortium name="EnsemblMetazoa"/>
        </authorList>
    </citation>
    <scope>IDENTIFICATION</scope>
    <source>
        <strain evidence="1">Yale</strain>
    </source>
</reference>
<dbReference type="EMBL" id="CCAG010018363">
    <property type="status" value="NOT_ANNOTATED_CDS"/>
    <property type="molecule type" value="Genomic_DNA"/>
</dbReference>
<name>A0A1B0FMZ2_GLOMM</name>
<dbReference type="Proteomes" id="UP000092444">
    <property type="component" value="Unassembled WGS sequence"/>
</dbReference>
<proteinExistence type="predicted"/>
<protein>
    <submittedName>
        <fullName evidence="1">Uncharacterized protein</fullName>
    </submittedName>
</protein>
<dbReference type="EnsemblMetazoa" id="GMOY005220-RA">
    <property type="protein sequence ID" value="GMOY005220-PA"/>
    <property type="gene ID" value="GMOY005220"/>
</dbReference>
<keyword evidence="2" id="KW-1185">Reference proteome</keyword>
<dbReference type="VEuPathDB" id="VectorBase:GMOY005220"/>